<proteinExistence type="predicted"/>
<dbReference type="AlphaFoldDB" id="A0A445J9E2"/>
<dbReference type="EMBL" id="QZWG01000008">
    <property type="protein sequence ID" value="RZB95083.1"/>
    <property type="molecule type" value="Genomic_DNA"/>
</dbReference>
<dbReference type="Proteomes" id="UP000289340">
    <property type="component" value="Chromosome 8"/>
</dbReference>
<keyword evidence="2" id="KW-1185">Reference proteome</keyword>
<evidence type="ECO:0000313" key="1">
    <source>
        <dbReference type="EMBL" id="RZB95083.1"/>
    </source>
</evidence>
<name>A0A445J9E2_GLYSO</name>
<accession>A0A445J9E2</accession>
<reference evidence="1 2" key="1">
    <citation type="submission" date="2018-09" db="EMBL/GenBank/DDBJ databases">
        <title>A high-quality reference genome of wild soybean provides a powerful tool to mine soybean genomes.</title>
        <authorList>
            <person name="Xie M."/>
            <person name="Chung C.Y.L."/>
            <person name="Li M.-W."/>
            <person name="Wong F.-L."/>
            <person name="Chan T.-F."/>
            <person name="Lam H.-M."/>
        </authorList>
    </citation>
    <scope>NUCLEOTIDE SEQUENCE [LARGE SCALE GENOMIC DNA]</scope>
    <source>
        <strain evidence="2">cv. W05</strain>
        <tissue evidence="1">Hypocotyl of etiolated seedlings</tissue>
    </source>
</reference>
<sequence>MESTKNSKVLHTFSYDQQGQYTSPYLSFTMIHSNNFECNVLKNNSNSFSPAEASFDVPSIPKEHSFEMSESDSCSEEVGDATDDEEVMSLDELLNDGKAKKKIEQLAALVGVHTTEPAIVLTVVVRILKHLNHYYSTT</sequence>
<gene>
    <name evidence="1" type="ORF">D0Y65_019512</name>
</gene>
<evidence type="ECO:0000313" key="2">
    <source>
        <dbReference type="Proteomes" id="UP000289340"/>
    </source>
</evidence>
<protein>
    <submittedName>
        <fullName evidence="1">Uncharacterized protein</fullName>
    </submittedName>
</protein>
<organism evidence="1 2">
    <name type="scientific">Glycine soja</name>
    <name type="common">Wild soybean</name>
    <dbReference type="NCBI Taxonomy" id="3848"/>
    <lineage>
        <taxon>Eukaryota</taxon>
        <taxon>Viridiplantae</taxon>
        <taxon>Streptophyta</taxon>
        <taxon>Embryophyta</taxon>
        <taxon>Tracheophyta</taxon>
        <taxon>Spermatophyta</taxon>
        <taxon>Magnoliopsida</taxon>
        <taxon>eudicotyledons</taxon>
        <taxon>Gunneridae</taxon>
        <taxon>Pentapetalae</taxon>
        <taxon>rosids</taxon>
        <taxon>fabids</taxon>
        <taxon>Fabales</taxon>
        <taxon>Fabaceae</taxon>
        <taxon>Papilionoideae</taxon>
        <taxon>50 kb inversion clade</taxon>
        <taxon>NPAAA clade</taxon>
        <taxon>indigoferoid/millettioid clade</taxon>
        <taxon>Phaseoleae</taxon>
        <taxon>Glycine</taxon>
        <taxon>Glycine subgen. Soja</taxon>
    </lineage>
</organism>
<comment type="caution">
    <text evidence="1">The sequence shown here is derived from an EMBL/GenBank/DDBJ whole genome shotgun (WGS) entry which is preliminary data.</text>
</comment>